<reference evidence="2 3" key="1">
    <citation type="submission" date="2018-06" db="EMBL/GenBank/DDBJ databases">
        <title>Comparative genomics reveals the genomic features of Rhizophagus irregularis, R. cerebriforme, R. diaphanum and Gigaspora rosea, and their symbiotic lifestyle signature.</title>
        <authorList>
            <person name="Morin E."/>
            <person name="San Clemente H."/>
            <person name="Chen E.C.H."/>
            <person name="De La Providencia I."/>
            <person name="Hainaut M."/>
            <person name="Kuo A."/>
            <person name="Kohler A."/>
            <person name="Murat C."/>
            <person name="Tang N."/>
            <person name="Roy S."/>
            <person name="Loubradou J."/>
            <person name="Henrissat B."/>
            <person name="Grigoriev I.V."/>
            <person name="Corradi N."/>
            <person name="Roux C."/>
            <person name="Martin F.M."/>
        </authorList>
    </citation>
    <scope>NUCLEOTIDE SEQUENCE [LARGE SCALE GENOMIC DNA]</scope>
    <source>
        <strain evidence="2 3">DAOM 227022</strain>
    </source>
</reference>
<dbReference type="GO" id="GO:0043161">
    <property type="term" value="P:proteasome-mediated ubiquitin-dependent protein catabolic process"/>
    <property type="evidence" value="ECO:0007669"/>
    <property type="project" value="TreeGrafter"/>
</dbReference>
<name>A0A397STH6_9GLOM</name>
<dbReference type="STRING" id="658196.A0A397STH6"/>
<comment type="caution">
    <text evidence="2">The sequence shown here is derived from an EMBL/GenBank/DDBJ whole genome shotgun (WGS) entry which is preliminary data.</text>
</comment>
<dbReference type="GO" id="GO:0070628">
    <property type="term" value="F:proteasome binding"/>
    <property type="evidence" value="ECO:0007669"/>
    <property type="project" value="TreeGrafter"/>
</dbReference>
<organism evidence="2 3">
    <name type="scientific">Glomus cerebriforme</name>
    <dbReference type="NCBI Taxonomy" id="658196"/>
    <lineage>
        <taxon>Eukaryota</taxon>
        <taxon>Fungi</taxon>
        <taxon>Fungi incertae sedis</taxon>
        <taxon>Mucoromycota</taxon>
        <taxon>Glomeromycotina</taxon>
        <taxon>Glomeromycetes</taxon>
        <taxon>Glomerales</taxon>
        <taxon>Glomeraceae</taxon>
        <taxon>Glomus</taxon>
    </lineage>
</organism>
<feature type="non-terminal residue" evidence="2">
    <location>
        <position position="253"/>
    </location>
</feature>
<dbReference type="SUPFAM" id="SSF54236">
    <property type="entry name" value="Ubiquitin-like"/>
    <property type="match status" value="3"/>
</dbReference>
<dbReference type="GO" id="GO:0043130">
    <property type="term" value="F:ubiquitin binding"/>
    <property type="evidence" value="ECO:0007669"/>
    <property type="project" value="TreeGrafter"/>
</dbReference>
<dbReference type="InterPro" id="IPR000626">
    <property type="entry name" value="Ubiquitin-like_dom"/>
</dbReference>
<evidence type="ECO:0000313" key="3">
    <source>
        <dbReference type="Proteomes" id="UP000265703"/>
    </source>
</evidence>
<accession>A0A397STH6</accession>
<dbReference type="OrthoDB" id="419317at2759"/>
<dbReference type="PROSITE" id="PS50053">
    <property type="entry name" value="UBIQUITIN_2"/>
    <property type="match status" value="3"/>
</dbReference>
<dbReference type="CDD" id="cd17039">
    <property type="entry name" value="Ubl_ubiquitin_like"/>
    <property type="match status" value="2"/>
</dbReference>
<dbReference type="PRINTS" id="PR00348">
    <property type="entry name" value="UBIQUITIN"/>
</dbReference>
<dbReference type="InterPro" id="IPR019956">
    <property type="entry name" value="Ubiquitin_dom"/>
</dbReference>
<gene>
    <name evidence="2" type="ORF">C1645_665341</name>
</gene>
<proteinExistence type="predicted"/>
<dbReference type="GO" id="GO:0005829">
    <property type="term" value="C:cytosol"/>
    <property type="evidence" value="ECO:0007669"/>
    <property type="project" value="TreeGrafter"/>
</dbReference>
<feature type="non-terminal residue" evidence="2">
    <location>
        <position position="1"/>
    </location>
</feature>
<feature type="domain" description="Ubiquitin-like" evidence="1">
    <location>
        <begin position="19"/>
        <end position="87"/>
    </location>
</feature>
<dbReference type="PANTHER" id="PTHR10621">
    <property type="entry name" value="UV EXCISION REPAIR PROTEIN RAD23"/>
    <property type="match status" value="1"/>
</dbReference>
<evidence type="ECO:0000259" key="1">
    <source>
        <dbReference type="PROSITE" id="PS50053"/>
    </source>
</evidence>
<dbReference type="Pfam" id="PF00240">
    <property type="entry name" value="ubiquitin"/>
    <property type="match status" value="3"/>
</dbReference>
<evidence type="ECO:0000313" key="2">
    <source>
        <dbReference type="EMBL" id="RIA85984.1"/>
    </source>
</evidence>
<sequence>DYIHKNSLMKEVENVRREIQIFIKPPFEDSQTMFVTLDKTVIELIRKIQDMLGYEIAHLRLEFTDKILENNRTLASYDIKQGDSIVVEKIGNVEVSQIKIFIKSSSGESQAMFVNPSKTVLELIHMIQKKLGYEIAHLRLEFIDKILEDYNRTLASYDIKQGDIIVVEKIRNVEFPQIQIFIKPLSEESQAMFVNPNKTVLELKRMIQEKLGHEVSQMRLGFADKILEDHKTLASYDIKKGDNIHILFRLLGG</sequence>
<dbReference type="Proteomes" id="UP000265703">
    <property type="component" value="Unassembled WGS sequence"/>
</dbReference>
<dbReference type="Gene3D" id="3.10.20.90">
    <property type="entry name" value="Phosphatidylinositol 3-kinase Catalytic Subunit, Chain A, domain 1"/>
    <property type="match status" value="3"/>
</dbReference>
<dbReference type="InterPro" id="IPR029071">
    <property type="entry name" value="Ubiquitin-like_domsf"/>
</dbReference>
<dbReference type="EMBL" id="QKYT01000391">
    <property type="protein sequence ID" value="RIA85984.1"/>
    <property type="molecule type" value="Genomic_DNA"/>
</dbReference>
<dbReference type="PANTHER" id="PTHR10621:SF0">
    <property type="entry name" value="UV EXCISION REPAIR PROTEIN RAD23"/>
    <property type="match status" value="1"/>
</dbReference>
<dbReference type="GO" id="GO:0005654">
    <property type="term" value="C:nucleoplasm"/>
    <property type="evidence" value="ECO:0007669"/>
    <property type="project" value="TreeGrafter"/>
</dbReference>
<keyword evidence="3" id="KW-1185">Reference proteome</keyword>
<dbReference type="AlphaFoldDB" id="A0A397STH6"/>
<feature type="domain" description="Ubiquitin-like" evidence="1">
    <location>
        <begin position="98"/>
        <end position="167"/>
    </location>
</feature>
<feature type="domain" description="Ubiquitin-like" evidence="1">
    <location>
        <begin position="178"/>
        <end position="253"/>
    </location>
</feature>
<dbReference type="SMART" id="SM00213">
    <property type="entry name" value="UBQ"/>
    <property type="match status" value="3"/>
</dbReference>
<dbReference type="GO" id="GO:0031593">
    <property type="term" value="F:polyubiquitin modification-dependent protein binding"/>
    <property type="evidence" value="ECO:0007669"/>
    <property type="project" value="TreeGrafter"/>
</dbReference>
<protein>
    <submittedName>
        <fullName evidence="2">Polyubiqutin 1</fullName>
    </submittedName>
</protein>